<dbReference type="InterPro" id="IPR036097">
    <property type="entry name" value="HisK_dim/P_sf"/>
</dbReference>
<feature type="domain" description="PAC" evidence="8">
    <location>
        <begin position="360"/>
        <end position="411"/>
    </location>
</feature>
<dbReference type="SUPFAM" id="SSF47384">
    <property type="entry name" value="Homodimeric domain of signal transducing histidine kinase"/>
    <property type="match status" value="1"/>
</dbReference>
<dbReference type="Proteomes" id="UP001317705">
    <property type="component" value="Chromosome"/>
</dbReference>
<dbReference type="Pfam" id="PF05228">
    <property type="entry name" value="CHASE4"/>
    <property type="match status" value="1"/>
</dbReference>
<organism evidence="9 10">
    <name type="scientific">Geotalea uraniireducens</name>
    <dbReference type="NCBI Taxonomy" id="351604"/>
    <lineage>
        <taxon>Bacteria</taxon>
        <taxon>Pseudomonadati</taxon>
        <taxon>Thermodesulfobacteriota</taxon>
        <taxon>Desulfuromonadia</taxon>
        <taxon>Geobacterales</taxon>
        <taxon>Geobacteraceae</taxon>
        <taxon>Geotalea</taxon>
    </lineage>
</organism>
<sequence>MRDGFIRNSALGALAALLVVGLSIFLHRDFRDLDLLVNGRIAEKKAIFEQLTRLRTEPLAKAVADYTLWDDMVRYVRHPSEQWVRNEVDVSLETFNFNGLWLYRADGTLLHALFKEKPGQPHRETLLLPIQSVRTVFAGGNPFPRFFIRTDRGVMEIFGAGIFGMNDPQRRGQPAGYLLAGTLWDRRQLAELGRLTGCSLTLDEPTTTDGSAAAPRRKDRLTFFRPLPGFDGKPVGQLQVSADLPDVQHLLRNSTANAIMEGLLIAGLLTMVIFALISRQRLHKANRSRDLAQRLAQAGSWERDPASGVCSWSANQFRIFGLAKAGTIPSLEAFYRLVHPEDLERVRETIERATRERTGYEVTFRLIRPDGELRWMTSKGEMYSFDGLSWKIVGSTQDVTEFTMIENRLATIVKQKDMFISRLGHDLKTPLTPLTLLLPLIREMADDGEIRRMAEICTDSARHMQNITGKYLKLARLTTAVSHHELLPVNLTAAAAGSCTEFAETAGRRRITLDNRISGDLDVLADPAQIEELFANLLDNAVKFSPPESAIVLEAIRQEEMIVVMVQDRGIGLEPHQTEHIFDELYKADDSRHETGAPGLGLSISKRIVLNHGGTIRAASPGKDQGTTISFTLPAAGRAHPMEGEQL</sequence>
<dbReference type="SUPFAM" id="SSF55785">
    <property type="entry name" value="PYP-like sensor domain (PAS domain)"/>
    <property type="match status" value="1"/>
</dbReference>
<evidence type="ECO:0000259" key="7">
    <source>
        <dbReference type="PROSITE" id="PS50112"/>
    </source>
</evidence>
<dbReference type="InterPro" id="IPR003594">
    <property type="entry name" value="HATPase_dom"/>
</dbReference>
<dbReference type="Pfam" id="PF00512">
    <property type="entry name" value="HisKA"/>
    <property type="match status" value="1"/>
</dbReference>
<evidence type="ECO:0000259" key="6">
    <source>
        <dbReference type="PROSITE" id="PS50109"/>
    </source>
</evidence>
<dbReference type="InterPro" id="IPR036890">
    <property type="entry name" value="HATPase_C_sf"/>
</dbReference>
<dbReference type="InterPro" id="IPR013655">
    <property type="entry name" value="PAS_fold_3"/>
</dbReference>
<dbReference type="PROSITE" id="PS50109">
    <property type="entry name" value="HIS_KIN"/>
    <property type="match status" value="1"/>
</dbReference>
<gene>
    <name evidence="9" type="ORF">GURASL_38400</name>
</gene>
<dbReference type="PANTHER" id="PTHR43304:SF1">
    <property type="entry name" value="PAC DOMAIN-CONTAINING PROTEIN"/>
    <property type="match status" value="1"/>
</dbReference>
<dbReference type="NCBIfam" id="TIGR00229">
    <property type="entry name" value="sensory_box"/>
    <property type="match status" value="1"/>
</dbReference>
<evidence type="ECO:0000259" key="8">
    <source>
        <dbReference type="PROSITE" id="PS50113"/>
    </source>
</evidence>
<dbReference type="PRINTS" id="PR00344">
    <property type="entry name" value="BCTRLSENSOR"/>
</dbReference>
<evidence type="ECO:0000256" key="5">
    <source>
        <dbReference type="ARBA" id="ARBA00022777"/>
    </source>
</evidence>
<dbReference type="SUPFAM" id="SSF55874">
    <property type="entry name" value="ATPase domain of HSP90 chaperone/DNA topoisomerase II/histidine kinase"/>
    <property type="match status" value="1"/>
</dbReference>
<feature type="domain" description="Histidine kinase" evidence="6">
    <location>
        <begin position="422"/>
        <end position="637"/>
    </location>
</feature>
<evidence type="ECO:0000256" key="3">
    <source>
        <dbReference type="ARBA" id="ARBA00022553"/>
    </source>
</evidence>
<dbReference type="PANTHER" id="PTHR43304">
    <property type="entry name" value="PHYTOCHROME-LIKE PROTEIN CPH1"/>
    <property type="match status" value="1"/>
</dbReference>
<dbReference type="Gene3D" id="1.10.287.130">
    <property type="match status" value="1"/>
</dbReference>
<reference evidence="9 10" key="1">
    <citation type="submission" date="2022-12" db="EMBL/GenBank/DDBJ databases">
        <title>Polyphasic characterization of Geotalea uranireducens NIT-SL11 newly isolated from a complex of sewage sludge and microbially reduced graphene oxide.</title>
        <authorList>
            <person name="Xie L."/>
            <person name="Yoshida N."/>
            <person name="Meng L."/>
        </authorList>
    </citation>
    <scope>NUCLEOTIDE SEQUENCE [LARGE SCALE GENOMIC DNA]</scope>
    <source>
        <strain evidence="9 10">NIT-SL11</strain>
    </source>
</reference>
<dbReference type="InterPro" id="IPR000700">
    <property type="entry name" value="PAS-assoc_C"/>
</dbReference>
<evidence type="ECO:0000256" key="4">
    <source>
        <dbReference type="ARBA" id="ARBA00022679"/>
    </source>
</evidence>
<protein>
    <recommendedName>
        <fullName evidence="2">histidine kinase</fullName>
        <ecNumber evidence="2">2.7.13.3</ecNumber>
    </recommendedName>
</protein>
<feature type="domain" description="PAS" evidence="7">
    <location>
        <begin position="304"/>
        <end position="357"/>
    </location>
</feature>
<keyword evidence="3" id="KW-0597">Phosphoprotein</keyword>
<name>A0ABM8EQX5_9BACT</name>
<evidence type="ECO:0000256" key="1">
    <source>
        <dbReference type="ARBA" id="ARBA00000085"/>
    </source>
</evidence>
<evidence type="ECO:0000256" key="2">
    <source>
        <dbReference type="ARBA" id="ARBA00012438"/>
    </source>
</evidence>
<keyword evidence="5" id="KW-0418">Kinase</keyword>
<dbReference type="InterPro" id="IPR052162">
    <property type="entry name" value="Sensor_kinase/Photoreceptor"/>
</dbReference>
<accession>A0ABM8EQX5</accession>
<dbReference type="RefSeq" id="WP_282001006.1">
    <property type="nucleotide sequence ID" value="NZ_AP027151.1"/>
</dbReference>
<dbReference type="Gene3D" id="2.10.70.100">
    <property type="match status" value="1"/>
</dbReference>
<evidence type="ECO:0000313" key="10">
    <source>
        <dbReference type="Proteomes" id="UP001317705"/>
    </source>
</evidence>
<dbReference type="SMART" id="SM00387">
    <property type="entry name" value="HATPase_c"/>
    <property type="match status" value="1"/>
</dbReference>
<dbReference type="CDD" id="cd00130">
    <property type="entry name" value="PAS"/>
    <property type="match status" value="1"/>
</dbReference>
<dbReference type="SMART" id="SM00388">
    <property type="entry name" value="HisKA"/>
    <property type="match status" value="1"/>
</dbReference>
<comment type="catalytic activity">
    <reaction evidence="1">
        <text>ATP + protein L-histidine = ADP + protein N-phospho-L-histidine.</text>
        <dbReference type="EC" id="2.7.13.3"/>
    </reaction>
</comment>
<dbReference type="InterPro" id="IPR007892">
    <property type="entry name" value="CHASE4"/>
</dbReference>
<dbReference type="InterPro" id="IPR003661">
    <property type="entry name" value="HisK_dim/P_dom"/>
</dbReference>
<dbReference type="PROSITE" id="PS50112">
    <property type="entry name" value="PAS"/>
    <property type="match status" value="1"/>
</dbReference>
<keyword evidence="4" id="KW-0808">Transferase</keyword>
<proteinExistence type="predicted"/>
<keyword evidence="10" id="KW-1185">Reference proteome</keyword>
<dbReference type="Gene3D" id="3.30.450.20">
    <property type="entry name" value="PAS domain"/>
    <property type="match status" value="1"/>
</dbReference>
<evidence type="ECO:0000313" key="9">
    <source>
        <dbReference type="EMBL" id="BDV44917.1"/>
    </source>
</evidence>
<dbReference type="InterPro" id="IPR000014">
    <property type="entry name" value="PAS"/>
</dbReference>
<dbReference type="Gene3D" id="3.30.565.10">
    <property type="entry name" value="Histidine kinase-like ATPase, C-terminal domain"/>
    <property type="match status" value="1"/>
</dbReference>
<dbReference type="Pfam" id="PF08447">
    <property type="entry name" value="PAS_3"/>
    <property type="match status" value="1"/>
</dbReference>
<dbReference type="PROSITE" id="PS50113">
    <property type="entry name" value="PAC"/>
    <property type="match status" value="1"/>
</dbReference>
<dbReference type="Pfam" id="PF02518">
    <property type="entry name" value="HATPase_c"/>
    <property type="match status" value="1"/>
</dbReference>
<dbReference type="EC" id="2.7.13.3" evidence="2"/>
<dbReference type="InterPro" id="IPR035965">
    <property type="entry name" value="PAS-like_dom_sf"/>
</dbReference>
<dbReference type="EMBL" id="AP027151">
    <property type="protein sequence ID" value="BDV44917.1"/>
    <property type="molecule type" value="Genomic_DNA"/>
</dbReference>
<dbReference type="InterPro" id="IPR005467">
    <property type="entry name" value="His_kinase_dom"/>
</dbReference>
<dbReference type="CDD" id="cd00075">
    <property type="entry name" value="HATPase"/>
    <property type="match status" value="1"/>
</dbReference>
<dbReference type="InterPro" id="IPR004358">
    <property type="entry name" value="Sig_transdc_His_kin-like_C"/>
</dbReference>